<keyword evidence="2" id="KW-0732">Signal</keyword>
<dbReference type="Gene3D" id="2.120.10.30">
    <property type="entry name" value="TolB, C-terminal domain"/>
    <property type="match status" value="1"/>
</dbReference>
<dbReference type="Pfam" id="PF07676">
    <property type="entry name" value="PD40"/>
    <property type="match status" value="1"/>
</dbReference>
<sequence>MRYLLFVLVTLNFLSAVDATLTIEKDVEQRTRIALEDGSAFPNEQLFNILLSDFKISGHFLVDETPRKGVFDGGVIDPALKSQEYVLKYTMSQTQGTKLSIRLLTASDGKEFFKKSYAISSAAKMPFLAHKAVSDINKVLRYPSIDWINRYVVFSRYLTPKRSEIVLADYTFTYEKTIIRGGLNLFPKWADRNQRSFYYTSYRGLIPTLYRLNIYNGARSKVASSEGMMVCSDVSMDGRRLLLTMAPQGQPDIYELNLATGEKTKITHFNGIDVNGKYVDDEGRMVFVSNRLGYANIFMKDIRGSAVSQVVYHGRNNNACDAYGEKIVYTSRESSSAFGHNTFNLYLTSTNSTVTRPLTTTGSNQFPRFSSDGSVILYIKQTESGSSVGYINLQSKQSLLFPINGRKIQAIDW</sequence>
<evidence type="ECO:0000313" key="4">
    <source>
        <dbReference type="Proteomes" id="UP000595074"/>
    </source>
</evidence>
<organism evidence="3 4">
    <name type="scientific">Sulfurovum indicum</name>
    <dbReference type="NCBI Taxonomy" id="2779528"/>
    <lineage>
        <taxon>Bacteria</taxon>
        <taxon>Pseudomonadati</taxon>
        <taxon>Campylobacterota</taxon>
        <taxon>Epsilonproteobacteria</taxon>
        <taxon>Campylobacterales</taxon>
        <taxon>Sulfurovaceae</taxon>
        <taxon>Sulfurovum</taxon>
    </lineage>
</organism>
<evidence type="ECO:0000313" key="3">
    <source>
        <dbReference type="EMBL" id="QOR62495.1"/>
    </source>
</evidence>
<dbReference type="RefSeq" id="WP_197549313.1">
    <property type="nucleotide sequence ID" value="NZ_CP063164.1"/>
</dbReference>
<reference evidence="3 4" key="1">
    <citation type="submission" date="2020-10" db="EMBL/GenBank/DDBJ databases">
        <title>The genome of sulfurovum sp.</title>
        <authorList>
            <person name="Xie S."/>
            <person name="Shao Z."/>
            <person name="Jiang L."/>
        </authorList>
    </citation>
    <scope>NUCLEOTIDE SEQUENCE [LARGE SCALE GENOMIC DNA]</scope>
    <source>
        <strain evidence="3 4">ST-419</strain>
    </source>
</reference>
<name>A0A7M1S4Z1_9BACT</name>
<dbReference type="InterPro" id="IPR011042">
    <property type="entry name" value="6-blade_b-propeller_TolB-like"/>
</dbReference>
<dbReference type="EMBL" id="CP063164">
    <property type="protein sequence ID" value="QOR62495.1"/>
    <property type="molecule type" value="Genomic_DNA"/>
</dbReference>
<gene>
    <name evidence="3" type="primary">tolB</name>
    <name evidence="3" type="ORF">IMZ28_03225</name>
</gene>
<evidence type="ECO:0000256" key="2">
    <source>
        <dbReference type="SAM" id="SignalP"/>
    </source>
</evidence>
<dbReference type="NCBIfam" id="NF003124">
    <property type="entry name" value="PRK04043.1"/>
    <property type="match status" value="1"/>
</dbReference>
<dbReference type="Proteomes" id="UP000595074">
    <property type="component" value="Chromosome"/>
</dbReference>
<dbReference type="InterPro" id="IPR011659">
    <property type="entry name" value="WD40"/>
</dbReference>
<dbReference type="PANTHER" id="PTHR36842:SF1">
    <property type="entry name" value="PROTEIN TOLB"/>
    <property type="match status" value="1"/>
</dbReference>
<accession>A0A7M1S4Z1</accession>
<keyword evidence="4" id="KW-1185">Reference proteome</keyword>
<dbReference type="KEGG" id="sinu:IMZ28_03225"/>
<comment type="similarity">
    <text evidence="1">Belongs to the TolB family.</text>
</comment>
<dbReference type="SUPFAM" id="SSF69304">
    <property type="entry name" value="Tricorn protease N-terminal domain"/>
    <property type="match status" value="1"/>
</dbReference>
<evidence type="ECO:0000256" key="1">
    <source>
        <dbReference type="ARBA" id="ARBA00009820"/>
    </source>
</evidence>
<proteinExistence type="inferred from homology"/>
<dbReference type="PANTHER" id="PTHR36842">
    <property type="entry name" value="PROTEIN TOLB HOMOLOG"/>
    <property type="match status" value="1"/>
</dbReference>
<feature type="signal peptide" evidence="2">
    <location>
        <begin position="1"/>
        <end position="19"/>
    </location>
</feature>
<dbReference type="AlphaFoldDB" id="A0A7M1S4Z1"/>
<protein>
    <submittedName>
        <fullName evidence="3">Tol-Pal system protein TolB</fullName>
    </submittedName>
</protein>
<feature type="chain" id="PRO_5029654676" evidence="2">
    <location>
        <begin position="20"/>
        <end position="413"/>
    </location>
</feature>